<dbReference type="AlphaFoldDB" id="A0A1G6M9S7"/>
<dbReference type="STRING" id="168276.SAMN05444580_101106"/>
<keyword evidence="2" id="KW-0503">Monooxygenase</keyword>
<organism evidence="2 3">
    <name type="scientific">Rhodococcus tukisamuensis</name>
    <dbReference type="NCBI Taxonomy" id="168276"/>
    <lineage>
        <taxon>Bacteria</taxon>
        <taxon>Bacillati</taxon>
        <taxon>Actinomycetota</taxon>
        <taxon>Actinomycetes</taxon>
        <taxon>Mycobacteriales</taxon>
        <taxon>Nocardiaceae</taxon>
        <taxon>Rhodococcus</taxon>
    </lineage>
</organism>
<evidence type="ECO:0000313" key="2">
    <source>
        <dbReference type="EMBL" id="SDC52318.1"/>
    </source>
</evidence>
<dbReference type="PROSITE" id="PS51725">
    <property type="entry name" value="ABM"/>
    <property type="match status" value="1"/>
</dbReference>
<dbReference type="EMBL" id="FNAB01000001">
    <property type="protein sequence ID" value="SDC52318.1"/>
    <property type="molecule type" value="Genomic_DNA"/>
</dbReference>
<dbReference type="Pfam" id="PF03992">
    <property type="entry name" value="ABM"/>
    <property type="match status" value="1"/>
</dbReference>
<dbReference type="InterPro" id="IPR007138">
    <property type="entry name" value="ABM_dom"/>
</dbReference>
<dbReference type="RefSeq" id="WP_072844448.1">
    <property type="nucleotide sequence ID" value="NZ_FNAB01000001.1"/>
</dbReference>
<name>A0A1G6M9S7_9NOCA</name>
<keyword evidence="2" id="KW-0560">Oxidoreductase</keyword>
<evidence type="ECO:0000259" key="1">
    <source>
        <dbReference type="PROSITE" id="PS51725"/>
    </source>
</evidence>
<gene>
    <name evidence="2" type="ORF">SAMN05444580_101106</name>
</gene>
<reference evidence="2 3" key="1">
    <citation type="submission" date="2016-10" db="EMBL/GenBank/DDBJ databases">
        <authorList>
            <person name="de Groot N.N."/>
        </authorList>
    </citation>
    <scope>NUCLEOTIDE SEQUENCE [LARGE SCALE GENOMIC DNA]</scope>
    <source>
        <strain evidence="2 3">JCM 11308</strain>
    </source>
</reference>
<dbReference type="SUPFAM" id="SSF54909">
    <property type="entry name" value="Dimeric alpha+beta barrel"/>
    <property type="match status" value="1"/>
</dbReference>
<dbReference type="Proteomes" id="UP000199417">
    <property type="component" value="Unassembled WGS sequence"/>
</dbReference>
<proteinExistence type="predicted"/>
<dbReference type="GO" id="GO:0004497">
    <property type="term" value="F:monooxygenase activity"/>
    <property type="evidence" value="ECO:0007669"/>
    <property type="project" value="UniProtKB-KW"/>
</dbReference>
<evidence type="ECO:0000313" key="3">
    <source>
        <dbReference type="Proteomes" id="UP000199417"/>
    </source>
</evidence>
<accession>A0A1G6M9S7</accession>
<feature type="domain" description="ABM" evidence="1">
    <location>
        <begin position="3"/>
        <end position="94"/>
    </location>
</feature>
<dbReference type="InterPro" id="IPR011008">
    <property type="entry name" value="Dimeric_a/b-barrel"/>
</dbReference>
<sequence length="98" mass="10753">MELIAVLELTFKPESLDSAREVMTRVLEETRAFPGCLSVKSVVDTKSPHVWRFVETWQSAEHDAAYRKFRAGEGAITDLGPLLAGAPSLTTGTVDPHI</sequence>
<protein>
    <submittedName>
        <fullName evidence="2">Quinol monooxygenase YgiN</fullName>
    </submittedName>
</protein>
<dbReference type="Gene3D" id="3.30.70.100">
    <property type="match status" value="1"/>
</dbReference>
<keyword evidence="3" id="KW-1185">Reference proteome</keyword>